<evidence type="ECO:0000256" key="7">
    <source>
        <dbReference type="PROSITE-ProRule" id="PRU00169"/>
    </source>
</evidence>
<dbReference type="PROSITE" id="PS50110">
    <property type="entry name" value="RESPONSE_REGULATORY"/>
    <property type="match status" value="1"/>
</dbReference>
<dbReference type="CDD" id="cd17550">
    <property type="entry name" value="REC_NtrX-like"/>
    <property type="match status" value="1"/>
</dbReference>
<dbReference type="SMART" id="SM00448">
    <property type="entry name" value="REC"/>
    <property type="match status" value="1"/>
</dbReference>
<dbReference type="EMBL" id="CAADFY010000153">
    <property type="protein sequence ID" value="VFK58766.1"/>
    <property type="molecule type" value="Genomic_DNA"/>
</dbReference>
<keyword evidence="3" id="KW-0067">ATP-binding</keyword>
<evidence type="ECO:0000313" key="12">
    <source>
        <dbReference type="EMBL" id="VFK67491.1"/>
    </source>
</evidence>
<dbReference type="SUPFAM" id="SSF52172">
    <property type="entry name" value="CheY-like"/>
    <property type="match status" value="1"/>
</dbReference>
<evidence type="ECO:0000256" key="4">
    <source>
        <dbReference type="ARBA" id="ARBA00023012"/>
    </source>
</evidence>
<dbReference type="Gene3D" id="3.40.50.300">
    <property type="entry name" value="P-loop containing nucleotide triphosphate hydrolases"/>
    <property type="match status" value="1"/>
</dbReference>
<dbReference type="Gene3D" id="3.40.50.2300">
    <property type="match status" value="1"/>
</dbReference>
<evidence type="ECO:0000256" key="5">
    <source>
        <dbReference type="ARBA" id="ARBA00023015"/>
    </source>
</evidence>
<proteinExistence type="predicted"/>
<dbReference type="Pfam" id="PF00072">
    <property type="entry name" value="Response_reg"/>
    <property type="match status" value="1"/>
</dbReference>
<evidence type="ECO:0000313" key="10">
    <source>
        <dbReference type="EMBL" id="VFK58766.1"/>
    </source>
</evidence>
<dbReference type="GO" id="GO:0043565">
    <property type="term" value="F:sequence-specific DNA binding"/>
    <property type="evidence" value="ECO:0007669"/>
    <property type="project" value="InterPro"/>
</dbReference>
<dbReference type="InterPro" id="IPR011006">
    <property type="entry name" value="CheY-like_superfamily"/>
</dbReference>
<organism evidence="10">
    <name type="scientific">Candidatus Kentrum sp. TUN</name>
    <dbReference type="NCBI Taxonomy" id="2126343"/>
    <lineage>
        <taxon>Bacteria</taxon>
        <taxon>Pseudomonadati</taxon>
        <taxon>Pseudomonadota</taxon>
        <taxon>Gammaproteobacteria</taxon>
        <taxon>Candidatus Kentrum</taxon>
    </lineage>
</organism>
<dbReference type="InterPro" id="IPR027417">
    <property type="entry name" value="P-loop_NTPase"/>
</dbReference>
<dbReference type="Pfam" id="PF00158">
    <property type="entry name" value="Sigma54_activat"/>
    <property type="match status" value="1"/>
</dbReference>
<dbReference type="InterPro" id="IPR002197">
    <property type="entry name" value="HTH_Fis"/>
</dbReference>
<dbReference type="Gene3D" id="1.10.8.60">
    <property type="match status" value="1"/>
</dbReference>
<evidence type="ECO:0000313" key="11">
    <source>
        <dbReference type="EMBL" id="VFK63048.1"/>
    </source>
</evidence>
<accession>A0A450ZYD8</accession>
<feature type="domain" description="Sigma-54 factor interaction" evidence="8">
    <location>
        <begin position="142"/>
        <end position="366"/>
    </location>
</feature>
<dbReference type="PANTHER" id="PTHR32071">
    <property type="entry name" value="TRANSCRIPTIONAL REGULATORY PROTEIN"/>
    <property type="match status" value="1"/>
</dbReference>
<name>A0A450ZYD8_9GAMM</name>
<gene>
    <name evidence="11" type="ORF">BECKTUN1418D_GA0071000_11955</name>
    <name evidence="12" type="ORF">BECKTUN1418E_GA0071001_11504</name>
    <name evidence="10" type="ORF">BECKTUN1418F_GA0071002_11534</name>
</gene>
<dbReference type="InterPro" id="IPR025944">
    <property type="entry name" value="Sigma_54_int_dom_CS"/>
</dbReference>
<dbReference type="SMART" id="SM00382">
    <property type="entry name" value="AAA"/>
    <property type="match status" value="1"/>
</dbReference>
<feature type="modified residue" description="4-aspartylphosphate" evidence="7">
    <location>
        <position position="54"/>
    </location>
</feature>
<dbReference type="FunFam" id="3.40.50.2300:FF:000018">
    <property type="entry name" value="DNA-binding transcriptional regulator NtrC"/>
    <property type="match status" value="1"/>
</dbReference>
<dbReference type="SUPFAM" id="SSF46689">
    <property type="entry name" value="Homeodomain-like"/>
    <property type="match status" value="1"/>
</dbReference>
<dbReference type="InterPro" id="IPR009057">
    <property type="entry name" value="Homeodomain-like_sf"/>
</dbReference>
<evidence type="ECO:0000259" key="9">
    <source>
        <dbReference type="PROSITE" id="PS50110"/>
    </source>
</evidence>
<keyword evidence="5" id="KW-0805">Transcription regulation</keyword>
<dbReference type="PANTHER" id="PTHR32071:SF17">
    <property type="entry name" value="TRANSCRIPTIONAL REGULATOR (NTRC FAMILY)"/>
    <property type="match status" value="1"/>
</dbReference>
<evidence type="ECO:0000256" key="3">
    <source>
        <dbReference type="ARBA" id="ARBA00022840"/>
    </source>
</evidence>
<feature type="domain" description="Response regulatory" evidence="9">
    <location>
        <begin position="5"/>
        <end position="120"/>
    </location>
</feature>
<reference evidence="10" key="1">
    <citation type="submission" date="2019-02" db="EMBL/GenBank/DDBJ databases">
        <authorList>
            <person name="Gruber-Vodicka R. H."/>
            <person name="Seah K. B. B."/>
        </authorList>
    </citation>
    <scope>NUCLEOTIDE SEQUENCE</scope>
    <source>
        <strain evidence="11">BECK_BY1</strain>
        <strain evidence="12">BECK_BY2</strain>
        <strain evidence="10">BECK_BY3</strain>
    </source>
</reference>
<evidence type="ECO:0000256" key="2">
    <source>
        <dbReference type="ARBA" id="ARBA00022741"/>
    </source>
</evidence>
<dbReference type="GO" id="GO:0006355">
    <property type="term" value="P:regulation of DNA-templated transcription"/>
    <property type="evidence" value="ECO:0007669"/>
    <property type="project" value="InterPro"/>
</dbReference>
<dbReference type="GO" id="GO:0005524">
    <property type="term" value="F:ATP binding"/>
    <property type="evidence" value="ECO:0007669"/>
    <property type="project" value="UniProtKB-KW"/>
</dbReference>
<dbReference type="GO" id="GO:0000160">
    <property type="term" value="P:phosphorelay signal transduction system"/>
    <property type="evidence" value="ECO:0007669"/>
    <property type="project" value="UniProtKB-KW"/>
</dbReference>
<dbReference type="InterPro" id="IPR002078">
    <property type="entry name" value="Sigma_54_int"/>
</dbReference>
<dbReference type="InterPro" id="IPR003593">
    <property type="entry name" value="AAA+_ATPase"/>
</dbReference>
<dbReference type="Gene3D" id="1.10.10.60">
    <property type="entry name" value="Homeodomain-like"/>
    <property type="match status" value="1"/>
</dbReference>
<sequence>MTATHILVVDDEPDIRNLLKEILEDEDYEISVAESGESARQARRARRPDLILLDIWMPDTDGITLLKEWSQNTGLDTPVIMMSGHGTVETAVEATRLGAYDYLEKPLSMAKLLLAVRRALEAAKLKQENVELRQEVIPVGEPVGRSPLMQGLRDQIKRVAQHDTPVLITGQSGSGKEVAARYLHGLSNRASGPFIRATVAGMAGGNPPVEVFGSEDGDNIHFGSLELANGGTLFLEDIADMEPELQARLLGALRHQSFQRVDGLAPVCINVRIIAATSKDLPTEVQAGRFREDLYYHLNVVPIHVPPLRNHREDVPELLTFYMNLLVTRDNLPYRNFSFASQNRLRNYDWPGNIRELKNVTQRLLILSNGQEIDEEEVEAALGSAPPHIDSPGEFSEFNLPLKEAREKFERTYLEYQIRKANGSISKVAAQTGIERTHLYRKLRALKIDAKRVMEKKLNPGT</sequence>
<dbReference type="Pfam" id="PF25601">
    <property type="entry name" value="AAA_lid_14"/>
    <property type="match status" value="1"/>
</dbReference>
<protein>
    <submittedName>
        <fullName evidence="10">DNA-binding transcriptional response regulator, NtrC family, contains REC, AAA-type ATPase, and a Fis-type DNA-binding domains</fullName>
    </submittedName>
</protein>
<dbReference type="EMBL" id="CAADFX010000195">
    <property type="protein sequence ID" value="VFK63048.1"/>
    <property type="molecule type" value="Genomic_DNA"/>
</dbReference>
<keyword evidence="2" id="KW-0547">Nucleotide-binding</keyword>
<evidence type="ECO:0000256" key="1">
    <source>
        <dbReference type="ARBA" id="ARBA00022553"/>
    </source>
</evidence>
<keyword evidence="4" id="KW-0902">Two-component regulatory system</keyword>
<dbReference type="Pfam" id="PF02954">
    <property type="entry name" value="HTH_8"/>
    <property type="match status" value="1"/>
</dbReference>
<dbReference type="SUPFAM" id="SSF52540">
    <property type="entry name" value="P-loop containing nucleoside triphosphate hydrolases"/>
    <property type="match status" value="1"/>
</dbReference>
<evidence type="ECO:0000256" key="6">
    <source>
        <dbReference type="ARBA" id="ARBA00023163"/>
    </source>
</evidence>
<dbReference type="PROSITE" id="PS50045">
    <property type="entry name" value="SIGMA54_INTERACT_4"/>
    <property type="match status" value="1"/>
</dbReference>
<evidence type="ECO:0000259" key="8">
    <source>
        <dbReference type="PROSITE" id="PS50045"/>
    </source>
</evidence>
<dbReference type="InterPro" id="IPR058031">
    <property type="entry name" value="AAA_lid_NorR"/>
</dbReference>
<dbReference type="EMBL" id="CAADFV010000150">
    <property type="protein sequence ID" value="VFK67491.1"/>
    <property type="molecule type" value="Genomic_DNA"/>
</dbReference>
<keyword evidence="1 7" id="KW-0597">Phosphoprotein</keyword>
<keyword evidence="10" id="KW-0238">DNA-binding</keyword>
<dbReference type="PROSITE" id="PS00688">
    <property type="entry name" value="SIGMA54_INTERACT_3"/>
    <property type="match status" value="1"/>
</dbReference>
<keyword evidence="6" id="KW-0804">Transcription</keyword>
<dbReference type="InterPro" id="IPR001789">
    <property type="entry name" value="Sig_transdc_resp-reg_receiver"/>
</dbReference>
<dbReference type="CDD" id="cd00009">
    <property type="entry name" value="AAA"/>
    <property type="match status" value="1"/>
</dbReference>
<dbReference type="AlphaFoldDB" id="A0A450ZYD8"/>